<reference evidence="1" key="1">
    <citation type="submission" date="2025-08" db="UniProtKB">
        <authorList>
            <consortium name="Ensembl"/>
        </authorList>
    </citation>
    <scope>IDENTIFICATION</scope>
</reference>
<reference evidence="1" key="2">
    <citation type="submission" date="2025-09" db="UniProtKB">
        <authorList>
            <consortium name="Ensembl"/>
        </authorList>
    </citation>
    <scope>IDENTIFICATION</scope>
</reference>
<accession>A0A3Q3IGR2</accession>
<dbReference type="PRINTS" id="PR01083">
    <property type="entry name" value="LYMPHSPCIFIC"/>
</dbReference>
<organism evidence="1 2">
    <name type="scientific">Monopterus albus</name>
    <name type="common">Swamp eel</name>
    <dbReference type="NCBI Taxonomy" id="43700"/>
    <lineage>
        <taxon>Eukaryota</taxon>
        <taxon>Metazoa</taxon>
        <taxon>Chordata</taxon>
        <taxon>Craniata</taxon>
        <taxon>Vertebrata</taxon>
        <taxon>Euteleostomi</taxon>
        <taxon>Actinopterygii</taxon>
        <taxon>Neopterygii</taxon>
        <taxon>Teleostei</taxon>
        <taxon>Neoteleostei</taxon>
        <taxon>Acanthomorphata</taxon>
        <taxon>Anabantaria</taxon>
        <taxon>Synbranchiformes</taxon>
        <taxon>Synbranchidae</taxon>
        <taxon>Monopterus</taxon>
    </lineage>
</organism>
<dbReference type="GO" id="GO:0007165">
    <property type="term" value="P:signal transduction"/>
    <property type="evidence" value="ECO:0007669"/>
    <property type="project" value="InterPro"/>
</dbReference>
<name>A0A3Q3IGR2_MONAL</name>
<sequence>MSPTEPVASKKSLFEAGEAWSQNPVPVTPSKVVMMLTDDVNFISRVISTFYSLTSSGKRHKFVVTGHGKYEKVSAPSI</sequence>
<dbReference type="AlphaFoldDB" id="A0A3Q3IGR2"/>
<evidence type="ECO:0000313" key="2">
    <source>
        <dbReference type="Proteomes" id="UP000261600"/>
    </source>
</evidence>
<dbReference type="Proteomes" id="UP000261600">
    <property type="component" value="Unplaced"/>
</dbReference>
<proteinExistence type="predicted"/>
<protein>
    <submittedName>
        <fullName evidence="1">Uncharacterized protein</fullName>
    </submittedName>
</protein>
<dbReference type="InterPro" id="IPR002211">
    <property type="entry name" value="Lymphspecific"/>
</dbReference>
<dbReference type="Ensembl" id="ENSMALT00000003672.1">
    <property type="protein sequence ID" value="ENSMALP00000003578.1"/>
    <property type="gene ID" value="ENSMALG00000002612.1"/>
</dbReference>
<dbReference type="GO" id="GO:0003779">
    <property type="term" value="F:actin binding"/>
    <property type="evidence" value="ECO:0007669"/>
    <property type="project" value="InterPro"/>
</dbReference>
<evidence type="ECO:0000313" key="1">
    <source>
        <dbReference type="Ensembl" id="ENSMALP00000003578.1"/>
    </source>
</evidence>
<dbReference type="STRING" id="43700.ENSMALP00000003578"/>
<keyword evidence="2" id="KW-1185">Reference proteome</keyword>